<dbReference type="RefSeq" id="WP_216318811.1">
    <property type="nucleotide sequence ID" value="NZ_JAHKRT010000001.1"/>
</dbReference>
<evidence type="ECO:0000256" key="2">
    <source>
        <dbReference type="ARBA" id="ARBA00001946"/>
    </source>
</evidence>
<reference evidence="10 11" key="1">
    <citation type="submission" date="2021-06" db="EMBL/GenBank/DDBJ databases">
        <title>Sphingomonas sp. XMGL2, whole genome shotgun sequencing project.</title>
        <authorList>
            <person name="Zhao G."/>
            <person name="Shen L."/>
        </authorList>
    </citation>
    <scope>NUCLEOTIDE SEQUENCE [LARGE SCALE GENOMIC DNA]</scope>
    <source>
        <strain evidence="10 11">XMGL2</strain>
    </source>
</reference>
<name>A0ABS6BDV6_9SPHN</name>
<accession>A0ABS6BDV6</accession>
<keyword evidence="5 10" id="KW-0808">Transferase</keyword>
<protein>
    <recommendedName>
        <fullName evidence="4">dihydropteroate synthase</fullName>
        <ecNumber evidence="4">2.5.1.15</ecNumber>
    </recommendedName>
</protein>
<dbReference type="Proteomes" id="UP000776276">
    <property type="component" value="Unassembled WGS sequence"/>
</dbReference>
<keyword evidence="7" id="KW-0460">Magnesium</keyword>
<evidence type="ECO:0000256" key="3">
    <source>
        <dbReference type="ARBA" id="ARBA00004763"/>
    </source>
</evidence>
<evidence type="ECO:0000256" key="7">
    <source>
        <dbReference type="ARBA" id="ARBA00022842"/>
    </source>
</evidence>
<comment type="cofactor">
    <cofactor evidence="2">
        <name>Mg(2+)</name>
        <dbReference type="ChEBI" id="CHEBI:18420"/>
    </cofactor>
</comment>
<evidence type="ECO:0000256" key="1">
    <source>
        <dbReference type="ARBA" id="ARBA00000012"/>
    </source>
</evidence>
<dbReference type="InterPro" id="IPR006390">
    <property type="entry name" value="DHP_synth_dom"/>
</dbReference>
<dbReference type="EMBL" id="JAHKRT010000001">
    <property type="protein sequence ID" value="MBU3076502.1"/>
    <property type="molecule type" value="Genomic_DNA"/>
</dbReference>
<keyword evidence="6" id="KW-0479">Metal-binding</keyword>
<dbReference type="Pfam" id="PF00809">
    <property type="entry name" value="Pterin_bind"/>
    <property type="match status" value="1"/>
</dbReference>
<evidence type="ECO:0000256" key="5">
    <source>
        <dbReference type="ARBA" id="ARBA00022679"/>
    </source>
</evidence>
<dbReference type="PANTHER" id="PTHR20941:SF1">
    <property type="entry name" value="FOLIC ACID SYNTHESIS PROTEIN FOL1"/>
    <property type="match status" value="1"/>
</dbReference>
<evidence type="ECO:0000313" key="10">
    <source>
        <dbReference type="EMBL" id="MBU3076502.1"/>
    </source>
</evidence>
<gene>
    <name evidence="10" type="primary">folP</name>
    <name evidence="10" type="ORF">KOF26_01380</name>
</gene>
<evidence type="ECO:0000256" key="8">
    <source>
        <dbReference type="ARBA" id="ARBA00022909"/>
    </source>
</evidence>
<dbReference type="InterPro" id="IPR000489">
    <property type="entry name" value="Pterin-binding_dom"/>
</dbReference>
<evidence type="ECO:0000256" key="6">
    <source>
        <dbReference type="ARBA" id="ARBA00022723"/>
    </source>
</evidence>
<dbReference type="GO" id="GO:0004156">
    <property type="term" value="F:dihydropteroate synthase activity"/>
    <property type="evidence" value="ECO:0007669"/>
    <property type="project" value="UniProtKB-EC"/>
</dbReference>
<dbReference type="CDD" id="cd00739">
    <property type="entry name" value="DHPS"/>
    <property type="match status" value="1"/>
</dbReference>
<evidence type="ECO:0000313" key="11">
    <source>
        <dbReference type="Proteomes" id="UP000776276"/>
    </source>
</evidence>
<proteinExistence type="predicted"/>
<dbReference type="PROSITE" id="PS50972">
    <property type="entry name" value="PTERIN_BINDING"/>
    <property type="match status" value="1"/>
</dbReference>
<sequence>MAEPVYLRPTAFLDAPFGSLGKALRLAGSLTWFSAVELIERRGPARIVPVAEVDAELDGPGRAILARITAPRPPLVLGPRTVPLDTPQVMGILNVTPDSFSDAGAHHGDAAAAASAGIGMAAAGAAIIDVGGESTRPGARPIWEGDEAARVLPVIERLAGAGTAVSLDTRNAAVMAQGLKAGARLINDVSALTHDPRAAGIVADAGCPVVLMHHQGTPETMQDAPDYEDVLLDVYDWLAERIAAAEAAGIERSQIIVDPGIGFGKTLRHNLALMNGLALFHGLGCPLMLGASRKRMIGALDNEAPVGRRLGGSLALALAGAMQGAHLLRVHDVPETMQSIRVWRGMRDVALTL</sequence>
<comment type="catalytic activity">
    <reaction evidence="1">
        <text>(7,8-dihydropterin-6-yl)methyl diphosphate + 4-aminobenzoate = 7,8-dihydropteroate + diphosphate</text>
        <dbReference type="Rhea" id="RHEA:19949"/>
        <dbReference type="ChEBI" id="CHEBI:17836"/>
        <dbReference type="ChEBI" id="CHEBI:17839"/>
        <dbReference type="ChEBI" id="CHEBI:33019"/>
        <dbReference type="ChEBI" id="CHEBI:72950"/>
        <dbReference type="EC" id="2.5.1.15"/>
    </reaction>
</comment>
<dbReference type="InterPro" id="IPR045031">
    <property type="entry name" value="DHP_synth-like"/>
</dbReference>
<dbReference type="PROSITE" id="PS00792">
    <property type="entry name" value="DHPS_1"/>
    <property type="match status" value="1"/>
</dbReference>
<comment type="pathway">
    <text evidence="3">Cofactor biosynthesis; tetrahydrofolate biosynthesis; 7,8-dihydrofolate from 2-amino-4-hydroxy-6-hydroxymethyl-7,8-dihydropteridine diphosphate and 4-aminobenzoate: step 1/2.</text>
</comment>
<keyword evidence="11" id="KW-1185">Reference proteome</keyword>
<dbReference type="NCBIfam" id="TIGR01496">
    <property type="entry name" value="DHPS"/>
    <property type="match status" value="1"/>
</dbReference>
<dbReference type="PROSITE" id="PS00793">
    <property type="entry name" value="DHPS_2"/>
    <property type="match status" value="1"/>
</dbReference>
<comment type="caution">
    <text evidence="10">The sequence shown here is derived from an EMBL/GenBank/DDBJ whole genome shotgun (WGS) entry which is preliminary data.</text>
</comment>
<evidence type="ECO:0000256" key="4">
    <source>
        <dbReference type="ARBA" id="ARBA00012458"/>
    </source>
</evidence>
<feature type="domain" description="Pterin-binding" evidence="9">
    <location>
        <begin position="87"/>
        <end position="341"/>
    </location>
</feature>
<keyword evidence="8" id="KW-0289">Folate biosynthesis</keyword>
<evidence type="ECO:0000259" key="9">
    <source>
        <dbReference type="PROSITE" id="PS50972"/>
    </source>
</evidence>
<dbReference type="PANTHER" id="PTHR20941">
    <property type="entry name" value="FOLATE SYNTHESIS PROTEINS"/>
    <property type="match status" value="1"/>
</dbReference>
<organism evidence="10 11">
    <name type="scientific">Sphingomonas quercus</name>
    <dbReference type="NCBI Taxonomy" id="2842451"/>
    <lineage>
        <taxon>Bacteria</taxon>
        <taxon>Pseudomonadati</taxon>
        <taxon>Pseudomonadota</taxon>
        <taxon>Alphaproteobacteria</taxon>
        <taxon>Sphingomonadales</taxon>
        <taxon>Sphingomonadaceae</taxon>
        <taxon>Sphingomonas</taxon>
    </lineage>
</organism>
<dbReference type="EC" id="2.5.1.15" evidence="4"/>